<dbReference type="HOGENOM" id="CLU_000445_28_7_10"/>
<proteinExistence type="predicted"/>
<dbReference type="AlphaFoldDB" id="L0J9C0"/>
<feature type="modified residue" description="4-aspartylphosphate" evidence="12">
    <location>
        <position position="739"/>
    </location>
</feature>
<protein>
    <recommendedName>
        <fullName evidence="2">histidine kinase</fullName>
        <ecNumber evidence="2">2.7.13.3</ecNumber>
    </recommendedName>
</protein>
<evidence type="ECO:0000259" key="16">
    <source>
        <dbReference type="PROSITE" id="PS01124"/>
    </source>
</evidence>
<reference evidence="20" key="1">
    <citation type="submission" date="2012-02" db="EMBL/GenBank/DDBJ databases">
        <title>Complete sequence of chromosome 1 of Prevotella dentalis DSM 3688.</title>
        <authorList>
            <person name="Lucas S."/>
            <person name="Copeland A."/>
            <person name="Lapidus A."/>
            <person name="Glavina del Rio T."/>
            <person name="Dalin E."/>
            <person name="Tice H."/>
            <person name="Bruce D."/>
            <person name="Goodwin L."/>
            <person name="Pitluck S."/>
            <person name="Peters L."/>
            <person name="Mikhailova N."/>
            <person name="Chertkov O."/>
            <person name="Kyrpides N."/>
            <person name="Mavromatis K."/>
            <person name="Ivanova N."/>
            <person name="Brettin T."/>
            <person name="Detter J.C."/>
            <person name="Han C."/>
            <person name="Larimer F."/>
            <person name="Land M."/>
            <person name="Hauser L."/>
            <person name="Markowitz V."/>
            <person name="Cheng J.-F."/>
            <person name="Hugenholtz P."/>
            <person name="Woyke T."/>
            <person name="Wu D."/>
            <person name="Gronow S."/>
            <person name="Wellnitz S."/>
            <person name="Brambilla E."/>
            <person name="Klenk H.-P."/>
            <person name="Eisen J.A."/>
        </authorList>
    </citation>
    <scope>NUCLEOTIDE SEQUENCE [LARGE SCALE GENOMIC DNA]</scope>
    <source>
        <strain evidence="20">ATCC 49559 / DSM 3688 / JCM 13448 / NCTC 12043 / ES 2772</strain>
    </source>
</reference>
<dbReference type="SUPFAM" id="SSF47384">
    <property type="entry name" value="Homodimeric domain of signal transducing histidine kinase"/>
    <property type="match status" value="1"/>
</dbReference>
<dbReference type="GO" id="GO:0003700">
    <property type="term" value="F:DNA-binding transcription factor activity"/>
    <property type="evidence" value="ECO:0007669"/>
    <property type="project" value="InterPro"/>
</dbReference>
<keyword evidence="15" id="KW-1133">Transmembrane helix</keyword>
<feature type="compositionally biased region" description="Low complexity" evidence="14">
    <location>
        <begin position="830"/>
        <end position="841"/>
    </location>
</feature>
<dbReference type="PANTHER" id="PTHR43547:SF2">
    <property type="entry name" value="HYBRID SIGNAL TRANSDUCTION HISTIDINE KINASE C"/>
    <property type="match status" value="1"/>
</dbReference>
<dbReference type="EC" id="2.7.13.3" evidence="2"/>
<keyword evidence="9" id="KW-0805">Transcription regulation</keyword>
<dbReference type="FunFam" id="3.30.565.10:FF:000037">
    <property type="entry name" value="Hybrid sensor histidine kinase/response regulator"/>
    <property type="match status" value="1"/>
</dbReference>
<dbReference type="SUPFAM" id="SSF55874">
    <property type="entry name" value="ATPase domain of HSP90 chaperone/DNA topoisomerase II/histidine kinase"/>
    <property type="match status" value="1"/>
</dbReference>
<keyword evidence="3 12" id="KW-0597">Phosphoprotein</keyword>
<evidence type="ECO:0000256" key="1">
    <source>
        <dbReference type="ARBA" id="ARBA00000085"/>
    </source>
</evidence>
<keyword evidence="19" id="KW-0762">Sugar transport</keyword>
<dbReference type="Pfam" id="PF12833">
    <property type="entry name" value="HTH_18"/>
    <property type="match status" value="1"/>
</dbReference>
<keyword evidence="19" id="KW-0813">Transport</keyword>
<dbReference type="GO" id="GO:0005524">
    <property type="term" value="F:ATP binding"/>
    <property type="evidence" value="ECO:0007669"/>
    <property type="project" value="UniProtKB-KW"/>
</dbReference>
<dbReference type="Pfam" id="PF02518">
    <property type="entry name" value="HATPase_c"/>
    <property type="match status" value="1"/>
</dbReference>
<evidence type="ECO:0000256" key="4">
    <source>
        <dbReference type="ARBA" id="ARBA00022679"/>
    </source>
</evidence>
<feature type="coiled-coil region" evidence="13">
    <location>
        <begin position="394"/>
        <end position="424"/>
    </location>
</feature>
<dbReference type="SUPFAM" id="SSF46689">
    <property type="entry name" value="Homeodomain-like"/>
    <property type="match status" value="1"/>
</dbReference>
<dbReference type="InterPro" id="IPR001789">
    <property type="entry name" value="Sig_transdc_resp-reg_receiver"/>
</dbReference>
<dbReference type="PROSITE" id="PS50110">
    <property type="entry name" value="RESPONSE_REGULATORY"/>
    <property type="match status" value="1"/>
</dbReference>
<keyword evidence="5" id="KW-0547">Nucleotide-binding</keyword>
<dbReference type="CDD" id="cd00082">
    <property type="entry name" value="HisKA"/>
    <property type="match status" value="1"/>
</dbReference>
<dbReference type="InterPro" id="IPR003661">
    <property type="entry name" value="HisK_dim/P_dom"/>
</dbReference>
<evidence type="ECO:0000259" key="17">
    <source>
        <dbReference type="PROSITE" id="PS50109"/>
    </source>
</evidence>
<dbReference type="KEGG" id="pdt:Prede_0051"/>
<evidence type="ECO:0000256" key="5">
    <source>
        <dbReference type="ARBA" id="ARBA00022741"/>
    </source>
</evidence>
<keyword evidence="13" id="KW-0175">Coiled coil</keyword>
<keyword evidence="6" id="KW-0418">Kinase</keyword>
<dbReference type="PROSITE" id="PS01124">
    <property type="entry name" value="HTH_ARAC_FAMILY_2"/>
    <property type="match status" value="1"/>
</dbReference>
<dbReference type="Gene3D" id="3.30.565.10">
    <property type="entry name" value="Histidine kinase-like ATPase, C-terminal domain"/>
    <property type="match status" value="1"/>
</dbReference>
<keyword evidence="10" id="KW-0238">DNA-binding</keyword>
<dbReference type="InterPro" id="IPR025997">
    <property type="entry name" value="SBP_2_dom"/>
</dbReference>
<evidence type="ECO:0000313" key="19">
    <source>
        <dbReference type="EMBL" id="AGB27453.1"/>
    </source>
</evidence>
<dbReference type="Gene3D" id="1.10.287.130">
    <property type="match status" value="1"/>
</dbReference>
<accession>L0J9C0</accession>
<feature type="transmembrane region" description="Helical" evidence="15">
    <location>
        <begin position="371"/>
        <end position="391"/>
    </location>
</feature>
<evidence type="ECO:0000256" key="8">
    <source>
        <dbReference type="ARBA" id="ARBA00023012"/>
    </source>
</evidence>
<dbReference type="InterPro" id="IPR036097">
    <property type="entry name" value="HisK_dim/P_sf"/>
</dbReference>
<evidence type="ECO:0000256" key="13">
    <source>
        <dbReference type="SAM" id="Coils"/>
    </source>
</evidence>
<feature type="domain" description="Histidine kinase" evidence="17">
    <location>
        <begin position="431"/>
        <end position="645"/>
    </location>
</feature>
<dbReference type="SUPFAM" id="SSF53822">
    <property type="entry name" value="Periplasmic binding protein-like I"/>
    <property type="match status" value="1"/>
</dbReference>
<dbReference type="PANTHER" id="PTHR43547">
    <property type="entry name" value="TWO-COMPONENT HISTIDINE KINASE"/>
    <property type="match status" value="1"/>
</dbReference>
<keyword evidence="8" id="KW-0902">Two-component regulatory system</keyword>
<keyword evidence="4" id="KW-0808">Transferase</keyword>
<feature type="region of interest" description="Disordered" evidence="14">
    <location>
        <begin position="821"/>
        <end position="843"/>
    </location>
</feature>
<dbReference type="InterPro" id="IPR003594">
    <property type="entry name" value="HATPase_dom"/>
</dbReference>
<evidence type="ECO:0000256" key="12">
    <source>
        <dbReference type="PROSITE-ProRule" id="PRU00169"/>
    </source>
</evidence>
<comment type="catalytic activity">
    <reaction evidence="1">
        <text>ATP + protein L-histidine = ADP + protein N-phospho-L-histidine.</text>
        <dbReference type="EC" id="2.7.13.3"/>
    </reaction>
</comment>
<dbReference type="EMBL" id="CP003368">
    <property type="protein sequence ID" value="AGB27453.1"/>
    <property type="molecule type" value="Genomic_DNA"/>
</dbReference>
<keyword evidence="11" id="KW-0804">Transcription</keyword>
<evidence type="ECO:0000256" key="3">
    <source>
        <dbReference type="ARBA" id="ARBA00022553"/>
    </source>
</evidence>
<organism evidence="19 20">
    <name type="scientific">Prevotella dentalis (strain ATCC 49559 / DSM 3688 / JCM 13448 / NCTC 12043 / ES 2772)</name>
    <name type="common">Mitsuokella dentalis</name>
    <dbReference type="NCBI Taxonomy" id="908937"/>
    <lineage>
        <taxon>Bacteria</taxon>
        <taxon>Pseudomonadati</taxon>
        <taxon>Bacteroidota</taxon>
        <taxon>Bacteroidia</taxon>
        <taxon>Bacteroidales</taxon>
        <taxon>Prevotellaceae</taxon>
        <taxon>Prevotella</taxon>
    </lineage>
</organism>
<dbReference type="InterPro" id="IPR011006">
    <property type="entry name" value="CheY-like_superfamily"/>
</dbReference>
<evidence type="ECO:0000256" key="2">
    <source>
        <dbReference type="ARBA" id="ARBA00012438"/>
    </source>
</evidence>
<evidence type="ECO:0000256" key="14">
    <source>
        <dbReference type="SAM" id="MobiDB-lite"/>
    </source>
</evidence>
<dbReference type="InterPro" id="IPR036890">
    <property type="entry name" value="HATPase_C_sf"/>
</dbReference>
<dbReference type="PROSITE" id="PS50109">
    <property type="entry name" value="HIS_KIN"/>
    <property type="match status" value="1"/>
</dbReference>
<dbReference type="InterPro" id="IPR005467">
    <property type="entry name" value="His_kinase_dom"/>
</dbReference>
<dbReference type="InterPro" id="IPR018062">
    <property type="entry name" value="HTH_AraC-typ_CS"/>
</dbReference>
<dbReference type="InterPro" id="IPR018060">
    <property type="entry name" value="HTH_AraC"/>
</dbReference>
<name>L0J9C0_PREDD</name>
<dbReference type="SMART" id="SM00387">
    <property type="entry name" value="HATPase_c"/>
    <property type="match status" value="1"/>
</dbReference>
<dbReference type="Gene3D" id="1.10.10.60">
    <property type="entry name" value="Homeodomain-like"/>
    <property type="match status" value="1"/>
</dbReference>
<dbReference type="Pfam" id="PF00512">
    <property type="entry name" value="HisKA"/>
    <property type="match status" value="1"/>
</dbReference>
<keyword evidence="15" id="KW-0472">Membrane</keyword>
<evidence type="ECO:0000259" key="18">
    <source>
        <dbReference type="PROSITE" id="PS50110"/>
    </source>
</evidence>
<dbReference type="PROSITE" id="PS00041">
    <property type="entry name" value="HTH_ARAC_FAMILY_1"/>
    <property type="match status" value="1"/>
</dbReference>
<dbReference type="FunFam" id="1.10.287.130:FF:000045">
    <property type="entry name" value="Two-component system sensor histidine kinase/response regulator"/>
    <property type="match status" value="1"/>
</dbReference>
<feature type="domain" description="HTH araC/xylS-type" evidence="16">
    <location>
        <begin position="850"/>
        <end position="948"/>
    </location>
</feature>
<evidence type="ECO:0000256" key="10">
    <source>
        <dbReference type="ARBA" id="ARBA00023125"/>
    </source>
</evidence>
<evidence type="ECO:0000256" key="15">
    <source>
        <dbReference type="SAM" id="Phobius"/>
    </source>
</evidence>
<dbReference type="SMART" id="SM00342">
    <property type="entry name" value="HTH_ARAC"/>
    <property type="match status" value="1"/>
</dbReference>
<dbReference type="PATRIC" id="fig|908937.9.peg.55"/>
<dbReference type="InterPro" id="IPR009057">
    <property type="entry name" value="Homeodomain-like_sf"/>
</dbReference>
<keyword evidence="15" id="KW-0812">Transmembrane</keyword>
<dbReference type="SMART" id="SM00388">
    <property type="entry name" value="HisKA"/>
    <property type="match status" value="1"/>
</dbReference>
<dbReference type="SUPFAM" id="SSF52172">
    <property type="entry name" value="CheY-like"/>
    <property type="match status" value="1"/>
</dbReference>
<dbReference type="Gene3D" id="3.40.50.2300">
    <property type="match status" value="3"/>
</dbReference>
<dbReference type="CDD" id="cd06308">
    <property type="entry name" value="PBP1_sensor_kinase-like"/>
    <property type="match status" value="1"/>
</dbReference>
<evidence type="ECO:0000256" key="11">
    <source>
        <dbReference type="ARBA" id="ARBA00023163"/>
    </source>
</evidence>
<evidence type="ECO:0000256" key="9">
    <source>
        <dbReference type="ARBA" id="ARBA00023015"/>
    </source>
</evidence>
<dbReference type="SMART" id="SM00448">
    <property type="entry name" value="REC"/>
    <property type="match status" value="1"/>
</dbReference>
<dbReference type="InterPro" id="IPR028082">
    <property type="entry name" value="Peripla_BP_I"/>
</dbReference>
<keyword evidence="20" id="KW-1185">Reference proteome</keyword>
<dbReference type="GO" id="GO:0043565">
    <property type="term" value="F:sequence-specific DNA binding"/>
    <property type="evidence" value="ECO:0007669"/>
    <property type="project" value="InterPro"/>
</dbReference>
<keyword evidence="7" id="KW-0067">ATP-binding</keyword>
<dbReference type="Pfam" id="PF00072">
    <property type="entry name" value="Response_reg"/>
    <property type="match status" value="1"/>
</dbReference>
<evidence type="ECO:0000256" key="7">
    <source>
        <dbReference type="ARBA" id="ARBA00022840"/>
    </source>
</evidence>
<dbReference type="InterPro" id="IPR004358">
    <property type="entry name" value="Sig_transdc_His_kin-like_C"/>
</dbReference>
<evidence type="ECO:0000256" key="6">
    <source>
        <dbReference type="ARBA" id="ARBA00022777"/>
    </source>
</evidence>
<dbReference type="GO" id="GO:0000155">
    <property type="term" value="F:phosphorelay sensor kinase activity"/>
    <property type="evidence" value="ECO:0007669"/>
    <property type="project" value="InterPro"/>
</dbReference>
<gene>
    <name evidence="19" type="ordered locus">Prede_0051</name>
</gene>
<dbReference type="Proteomes" id="UP000010862">
    <property type="component" value="Chromosome 1"/>
</dbReference>
<evidence type="ECO:0000313" key="20">
    <source>
        <dbReference type="Proteomes" id="UP000010862"/>
    </source>
</evidence>
<dbReference type="PRINTS" id="PR00344">
    <property type="entry name" value="BCTRLSENSOR"/>
</dbReference>
<dbReference type="Pfam" id="PF13407">
    <property type="entry name" value="Peripla_BP_4"/>
    <property type="match status" value="1"/>
</dbReference>
<sequence length="948" mass="106206">MPVEHQYPSAMTQPDPIPYTLLYKRRPVCGRQMKRQTGRLLLCLLALLTLCGCNRQRPRKYVIGVSQCSQDVWRDKLNRELKTSEYFNDSLEVRLASANDDSRRQMEQIKRFVDEGVDLLVVAPNQYRSITPAIERAYDRGIPVILYDRKTNSNKFTAFIGADNYGIGKAMGQFIVRQLKGRGRVVEIRGLEGSSPAAERHKGFVDAIKAWPGVQLVASEAGNWKEESAIRAMGRILKKTRDFDYVYGQNDRMAWGAYVALRQHGIRRPVKFTGVDGLATEGGGLELVRDGVFEATSFYPTQGEAVIALAMKILRGQPYSRDNLLETTVITRDNAEMMLREARELARQNDNLDMLHRQVDRYFTQYNNQKIIILLFVGLIVLMVIVVVNMYRANITKKRLNRQLRQRNDELQRLSREVEDMTRGQLAFFTNVSHELRTPLTLIQGPIERLLEELPQPDERRQLLQTAQRNANILQQLVDEILDFRKVQNGKMELTLSRFSLGDSLADWCRDFRVAAGRRHINLQMADELTDEGVIVADKDKLAHIYFNLMSNALKYTPAGGTITTSVTDEGDSYAFRVKDTGMGIGTADLPNIFKRFYQAQGAAGGTGIGLAIVQAYATLHHGTVTVESQTGSGTCFTVTLPKVQQGPVGEASNAPHTAARLQASPYANDTVNARQHFDDVVAAEQNAQPEVLVIDDNGDMRAYLRTILKEKYHVTEAADGRQGLALARRTVPDVVVCDVMMPVMDGMAFTCALKDDTATSHIPVILLTARSLDDQKAEGYSLGADSYLTKPFQANVLLARIDNLLQNRARLYALFSTARKDGSEDGTDEAGTTPTAAPATGDKDRRFVGRLRKIVQSHLADADFNVERIGEEIGLSRVQLYRKVKALTGQSPVELLRSARLQRGRHLIETTDMTVSEVAYDVGFTSPSYFTKCFKDEFGQNPNELRS</sequence>
<feature type="domain" description="Response regulatory" evidence="18">
    <location>
        <begin position="691"/>
        <end position="806"/>
    </location>
</feature>